<organism evidence="2 3">
    <name type="scientific">Roseinatronobacter domitianus</name>
    <dbReference type="NCBI Taxonomy" id="2940293"/>
    <lineage>
        <taxon>Bacteria</taxon>
        <taxon>Pseudomonadati</taxon>
        <taxon>Pseudomonadota</taxon>
        <taxon>Alphaproteobacteria</taxon>
        <taxon>Rhodobacterales</taxon>
        <taxon>Paracoccaceae</taxon>
        <taxon>Roseinatronobacter</taxon>
    </lineage>
</organism>
<dbReference type="Gene3D" id="3.30.1020.10">
    <property type="entry name" value="Antioxidant, Horf6, Chain A, domain2"/>
    <property type="match status" value="1"/>
</dbReference>
<dbReference type="InterPro" id="IPR019479">
    <property type="entry name" value="Peroxiredoxin_C"/>
</dbReference>
<proteinExistence type="predicted"/>
<name>A0ABT0M026_9RHOB</name>
<comment type="caution">
    <text evidence="2">The sequence shown here is derived from an EMBL/GenBank/DDBJ whole genome shotgun (WGS) entry which is preliminary data.</text>
</comment>
<evidence type="ECO:0000313" key="2">
    <source>
        <dbReference type="EMBL" id="MCL1628205.1"/>
    </source>
</evidence>
<protein>
    <recommendedName>
        <fullName evidence="1">Peroxiredoxin C-terminal domain-containing protein</fullName>
    </recommendedName>
</protein>
<feature type="domain" description="Peroxiredoxin C-terminal" evidence="1">
    <location>
        <begin position="13"/>
        <end position="39"/>
    </location>
</feature>
<dbReference type="Proteomes" id="UP001202550">
    <property type="component" value="Unassembled WGS sequence"/>
</dbReference>
<dbReference type="EMBL" id="JALZWP010000004">
    <property type="protein sequence ID" value="MCL1628205.1"/>
    <property type="molecule type" value="Genomic_DNA"/>
</dbReference>
<gene>
    <name evidence="2" type="ORF">M3N55_05625</name>
</gene>
<dbReference type="Pfam" id="PF10417">
    <property type="entry name" value="1-cysPrx_C"/>
    <property type="match status" value="1"/>
</dbReference>
<reference evidence="2 3" key="1">
    <citation type="submission" date="2022-05" db="EMBL/GenBank/DDBJ databases">
        <title>Seasonal and diel survey of microbial diversity of the Tyrrhenian coast.</title>
        <authorList>
            <person name="Gattoni G."/>
            <person name="Corral P."/>
        </authorList>
    </citation>
    <scope>NUCLEOTIDE SEQUENCE [LARGE SCALE GENOMIC DNA]</scope>
    <source>
        <strain evidence="2 3">V10</strain>
    </source>
</reference>
<sequence length="57" mass="5999">MFGIIATKGQPLATPANWEAGDNMIVGLALATDAARAKFGEVETVLPYQRKVKAPVA</sequence>
<evidence type="ECO:0000259" key="1">
    <source>
        <dbReference type="Pfam" id="PF10417"/>
    </source>
</evidence>
<keyword evidence="3" id="KW-1185">Reference proteome</keyword>
<evidence type="ECO:0000313" key="3">
    <source>
        <dbReference type="Proteomes" id="UP001202550"/>
    </source>
</evidence>
<dbReference type="RefSeq" id="WP_249057250.1">
    <property type="nucleotide sequence ID" value="NZ_JALZWP010000004.1"/>
</dbReference>
<accession>A0ABT0M026</accession>